<keyword evidence="2" id="KW-0813">Transport</keyword>
<dbReference type="PANTHER" id="PTHR34295">
    <property type="entry name" value="BIOTIN TRANSPORTER BIOY"/>
    <property type="match status" value="1"/>
</dbReference>
<evidence type="ECO:0000313" key="4">
    <source>
        <dbReference type="EMBL" id="HIU21064.1"/>
    </source>
</evidence>
<evidence type="ECO:0000313" key="5">
    <source>
        <dbReference type="Proteomes" id="UP000824088"/>
    </source>
</evidence>
<keyword evidence="2 3" id="KW-0472">Membrane</keyword>
<reference evidence="4" key="1">
    <citation type="submission" date="2020-10" db="EMBL/GenBank/DDBJ databases">
        <authorList>
            <person name="Gilroy R."/>
        </authorList>
    </citation>
    <scope>NUCLEOTIDE SEQUENCE</scope>
    <source>
        <strain evidence="4">1063</strain>
    </source>
</reference>
<dbReference type="Proteomes" id="UP000824088">
    <property type="component" value="Unassembled WGS sequence"/>
</dbReference>
<comment type="caution">
    <text evidence="4">The sequence shown here is derived from an EMBL/GenBank/DDBJ whole genome shotgun (WGS) entry which is preliminary data.</text>
</comment>
<dbReference type="PIRSF" id="PIRSF016661">
    <property type="entry name" value="BioY"/>
    <property type="match status" value="1"/>
</dbReference>
<feature type="transmembrane region" description="Helical" evidence="3">
    <location>
        <begin position="117"/>
        <end position="140"/>
    </location>
</feature>
<dbReference type="Gene3D" id="1.10.1760.20">
    <property type="match status" value="1"/>
</dbReference>
<feature type="transmembrane region" description="Helical" evidence="3">
    <location>
        <begin position="16"/>
        <end position="34"/>
    </location>
</feature>
<dbReference type="GO" id="GO:0015225">
    <property type="term" value="F:biotin transmembrane transporter activity"/>
    <property type="evidence" value="ECO:0007669"/>
    <property type="project" value="UniProtKB-UniRule"/>
</dbReference>
<evidence type="ECO:0000256" key="2">
    <source>
        <dbReference type="PIRNR" id="PIRNR016661"/>
    </source>
</evidence>
<proteinExistence type="inferred from homology"/>
<dbReference type="AlphaFoldDB" id="A0A9D1HRB2"/>
<comment type="similarity">
    <text evidence="1 2">Belongs to the BioY family.</text>
</comment>
<reference evidence="4" key="2">
    <citation type="journal article" date="2021" name="PeerJ">
        <title>Extensive microbial diversity within the chicken gut microbiome revealed by metagenomics and culture.</title>
        <authorList>
            <person name="Gilroy R."/>
            <person name="Ravi A."/>
            <person name="Getino M."/>
            <person name="Pursley I."/>
            <person name="Horton D.L."/>
            <person name="Alikhan N.F."/>
            <person name="Baker D."/>
            <person name="Gharbi K."/>
            <person name="Hall N."/>
            <person name="Watson M."/>
            <person name="Adriaenssens E.M."/>
            <person name="Foster-Nyarko E."/>
            <person name="Jarju S."/>
            <person name="Secka A."/>
            <person name="Antonio M."/>
            <person name="Oren A."/>
            <person name="Chaudhuri R.R."/>
            <person name="La Ragione R."/>
            <person name="Hildebrand F."/>
            <person name="Pallen M.J."/>
        </authorList>
    </citation>
    <scope>NUCLEOTIDE SEQUENCE</scope>
    <source>
        <strain evidence="4">1063</strain>
    </source>
</reference>
<accession>A0A9D1HRB2</accession>
<protein>
    <recommendedName>
        <fullName evidence="2">Biotin transporter</fullName>
    </recommendedName>
</protein>
<dbReference type="EMBL" id="DVMN01000042">
    <property type="protein sequence ID" value="HIU21064.1"/>
    <property type="molecule type" value="Genomic_DNA"/>
</dbReference>
<name>A0A9D1HRB2_9FIRM</name>
<keyword evidence="2" id="KW-1003">Cell membrane</keyword>
<feature type="transmembrane region" description="Helical" evidence="3">
    <location>
        <begin position="86"/>
        <end position="105"/>
    </location>
</feature>
<keyword evidence="3" id="KW-0812">Transmembrane</keyword>
<feature type="transmembrane region" description="Helical" evidence="3">
    <location>
        <begin position="62"/>
        <end position="80"/>
    </location>
</feature>
<gene>
    <name evidence="4" type="ORF">IAD51_02335</name>
</gene>
<dbReference type="PANTHER" id="PTHR34295:SF1">
    <property type="entry name" value="BIOTIN TRANSPORTER BIOY"/>
    <property type="match status" value="1"/>
</dbReference>
<dbReference type="InterPro" id="IPR003784">
    <property type="entry name" value="BioY"/>
</dbReference>
<evidence type="ECO:0000256" key="1">
    <source>
        <dbReference type="ARBA" id="ARBA00010692"/>
    </source>
</evidence>
<comment type="subcellular location">
    <subcellularLocation>
        <location evidence="2">Cell membrane</location>
        <topology evidence="2">Multi-pass membrane protein</topology>
    </subcellularLocation>
</comment>
<organism evidence="4 5">
    <name type="scientific">Candidatus Limadaptatus stercorigallinarum</name>
    <dbReference type="NCBI Taxonomy" id="2840845"/>
    <lineage>
        <taxon>Bacteria</taxon>
        <taxon>Bacillati</taxon>
        <taxon>Bacillota</taxon>
        <taxon>Clostridia</taxon>
        <taxon>Eubacteriales</taxon>
        <taxon>Candidatus Limadaptatus</taxon>
    </lineage>
</organism>
<dbReference type="GO" id="GO:0005886">
    <property type="term" value="C:plasma membrane"/>
    <property type="evidence" value="ECO:0007669"/>
    <property type="project" value="UniProtKB-SubCell"/>
</dbReference>
<keyword evidence="3" id="KW-1133">Transmembrane helix</keyword>
<sequence>MKSRSVTKAADKTKKMVYTALFAALIAVLSQISIPLPSGVPITLQTFAVAFAGFFLGRKYGLAAVAVYVALGAAGAPVFAGFTGGAYKLVNVTGGFIWGFFPFVIMTGARSPETDRISAAALSVLGLAMCHLIGVAQYAALTGNGFAASALVVSVPYIVKDLLSVTLAAMLSSAVSRRLRSPFRSAAADGRKLMKELKNIS</sequence>
<dbReference type="Pfam" id="PF02632">
    <property type="entry name" value="BioY"/>
    <property type="match status" value="1"/>
</dbReference>
<evidence type="ECO:0000256" key="3">
    <source>
        <dbReference type="SAM" id="Phobius"/>
    </source>
</evidence>